<evidence type="ECO:0008006" key="14">
    <source>
        <dbReference type="Google" id="ProtNLM"/>
    </source>
</evidence>
<dbReference type="Pfam" id="PF13832">
    <property type="entry name" value="zf-HC5HC2H_2"/>
    <property type="match status" value="1"/>
</dbReference>
<evidence type="ECO:0000256" key="5">
    <source>
        <dbReference type="PROSITE-ProRule" id="PRU00146"/>
    </source>
</evidence>
<dbReference type="SMART" id="SM00439">
    <property type="entry name" value="BAH"/>
    <property type="match status" value="1"/>
</dbReference>
<feature type="region of interest" description="Disordered" evidence="6">
    <location>
        <begin position="1296"/>
        <end position="1317"/>
    </location>
</feature>
<organism evidence="12 13">
    <name type="scientific">Hyaloscypha hepaticicola</name>
    <dbReference type="NCBI Taxonomy" id="2082293"/>
    <lineage>
        <taxon>Eukaryota</taxon>
        <taxon>Fungi</taxon>
        <taxon>Dikarya</taxon>
        <taxon>Ascomycota</taxon>
        <taxon>Pezizomycotina</taxon>
        <taxon>Leotiomycetes</taxon>
        <taxon>Helotiales</taxon>
        <taxon>Hyaloscyphaceae</taxon>
        <taxon>Hyaloscypha</taxon>
    </lineage>
</organism>
<evidence type="ECO:0000256" key="4">
    <source>
        <dbReference type="ARBA" id="ARBA00023242"/>
    </source>
</evidence>
<dbReference type="InterPro" id="IPR001025">
    <property type="entry name" value="BAH_dom"/>
</dbReference>
<dbReference type="InterPro" id="IPR034732">
    <property type="entry name" value="EPHD"/>
</dbReference>
<dbReference type="SMART" id="SM00717">
    <property type="entry name" value="SANT"/>
    <property type="match status" value="1"/>
</dbReference>
<gene>
    <name evidence="12" type="ORF">NA56DRAFT_565889</name>
</gene>
<dbReference type="InterPro" id="IPR009057">
    <property type="entry name" value="Homeodomain-like_sf"/>
</dbReference>
<proteinExistence type="predicted"/>
<feature type="region of interest" description="Disordered" evidence="6">
    <location>
        <begin position="141"/>
        <end position="181"/>
    </location>
</feature>
<feature type="compositionally biased region" description="Polar residues" evidence="6">
    <location>
        <begin position="1653"/>
        <end position="1664"/>
    </location>
</feature>
<evidence type="ECO:0000313" key="12">
    <source>
        <dbReference type="EMBL" id="PMD25210.1"/>
    </source>
</evidence>
<protein>
    <recommendedName>
        <fullName evidence="14">BAH-domain-containing protein</fullName>
    </recommendedName>
</protein>
<dbReference type="InterPro" id="IPR000949">
    <property type="entry name" value="ELM2_dom"/>
</dbReference>
<dbReference type="FunFam" id="2.30.30.490:FF:000018">
    <property type="entry name" value="Lid2 complex component snt2"/>
    <property type="match status" value="1"/>
</dbReference>
<dbReference type="SUPFAM" id="SSF46689">
    <property type="entry name" value="Homeodomain-like"/>
    <property type="match status" value="1"/>
</dbReference>
<dbReference type="InterPro" id="IPR017884">
    <property type="entry name" value="SANT_dom"/>
</dbReference>
<feature type="compositionally biased region" description="Polar residues" evidence="6">
    <location>
        <begin position="1562"/>
        <end position="1579"/>
    </location>
</feature>
<evidence type="ECO:0000256" key="2">
    <source>
        <dbReference type="ARBA" id="ARBA00022771"/>
    </source>
</evidence>
<feature type="region of interest" description="Disordered" evidence="6">
    <location>
        <begin position="1510"/>
        <end position="1664"/>
    </location>
</feature>
<feature type="region of interest" description="Disordered" evidence="6">
    <location>
        <begin position="34"/>
        <end position="128"/>
    </location>
</feature>
<dbReference type="CDD" id="cd15489">
    <property type="entry name" value="PHD_SF"/>
    <property type="match status" value="1"/>
</dbReference>
<feature type="compositionally biased region" description="Low complexity" evidence="6">
    <location>
        <begin position="65"/>
        <end position="76"/>
    </location>
</feature>
<feature type="compositionally biased region" description="Polar residues" evidence="6">
    <location>
        <begin position="482"/>
        <end position="491"/>
    </location>
</feature>
<feature type="compositionally biased region" description="Polar residues" evidence="6">
    <location>
        <begin position="1519"/>
        <end position="1531"/>
    </location>
</feature>
<dbReference type="InterPro" id="IPR043151">
    <property type="entry name" value="BAH_sf"/>
</dbReference>
<keyword evidence="1" id="KW-0479">Metal-binding</keyword>
<dbReference type="InterPro" id="IPR001005">
    <property type="entry name" value="SANT/Myb"/>
</dbReference>
<reference evidence="12 13" key="1">
    <citation type="submission" date="2016-05" db="EMBL/GenBank/DDBJ databases">
        <title>A degradative enzymes factory behind the ericoid mycorrhizal symbiosis.</title>
        <authorList>
            <consortium name="DOE Joint Genome Institute"/>
            <person name="Martino E."/>
            <person name="Morin E."/>
            <person name="Grelet G."/>
            <person name="Kuo A."/>
            <person name="Kohler A."/>
            <person name="Daghino S."/>
            <person name="Barry K."/>
            <person name="Choi C."/>
            <person name="Cichocki N."/>
            <person name="Clum A."/>
            <person name="Copeland A."/>
            <person name="Hainaut M."/>
            <person name="Haridas S."/>
            <person name="Labutti K."/>
            <person name="Lindquist E."/>
            <person name="Lipzen A."/>
            <person name="Khouja H.-R."/>
            <person name="Murat C."/>
            <person name="Ohm R."/>
            <person name="Olson A."/>
            <person name="Spatafora J."/>
            <person name="Veneault-Fourrey C."/>
            <person name="Henrissat B."/>
            <person name="Grigoriev I."/>
            <person name="Martin F."/>
            <person name="Perotto S."/>
        </authorList>
    </citation>
    <scope>NUCLEOTIDE SEQUENCE [LARGE SCALE GENOMIC DNA]</scope>
    <source>
        <strain evidence="12 13">UAMH 7357</strain>
    </source>
</reference>
<feature type="compositionally biased region" description="Polar residues" evidence="6">
    <location>
        <begin position="169"/>
        <end position="181"/>
    </location>
</feature>
<dbReference type="EMBL" id="KZ613471">
    <property type="protein sequence ID" value="PMD25210.1"/>
    <property type="molecule type" value="Genomic_DNA"/>
</dbReference>
<dbReference type="Gene3D" id="3.30.40.10">
    <property type="entry name" value="Zinc/RING finger domain, C3HC4 (zinc finger)"/>
    <property type="match status" value="3"/>
</dbReference>
<feature type="compositionally biased region" description="Polar residues" evidence="6">
    <location>
        <begin position="1296"/>
        <end position="1309"/>
    </location>
</feature>
<keyword evidence="2 5" id="KW-0863">Zinc-finger</keyword>
<dbReference type="FunFam" id="3.30.40.10:FF:000899">
    <property type="entry name" value="PHD finger and BAH domain-containing protein"/>
    <property type="match status" value="1"/>
</dbReference>
<feature type="domain" description="PHD-type" evidence="11">
    <location>
        <begin position="1100"/>
        <end position="1217"/>
    </location>
</feature>
<dbReference type="InterPro" id="IPR013083">
    <property type="entry name" value="Znf_RING/FYVE/PHD"/>
</dbReference>
<accession>A0A2J6QG27</accession>
<dbReference type="PROSITE" id="PS51038">
    <property type="entry name" value="BAH"/>
    <property type="match status" value="1"/>
</dbReference>
<dbReference type="PANTHER" id="PTHR47672:SF1">
    <property type="entry name" value="E3 UBIQUITIN-PROTEIN LIGASE SNT2"/>
    <property type="match status" value="1"/>
</dbReference>
<dbReference type="Pfam" id="PF01426">
    <property type="entry name" value="BAH"/>
    <property type="match status" value="1"/>
</dbReference>
<evidence type="ECO:0000259" key="7">
    <source>
        <dbReference type="PROSITE" id="PS50016"/>
    </source>
</evidence>
<feature type="compositionally biased region" description="Polar residues" evidence="6">
    <location>
        <begin position="36"/>
        <end position="49"/>
    </location>
</feature>
<keyword evidence="13" id="KW-1185">Reference proteome</keyword>
<feature type="region of interest" description="Disordered" evidence="6">
    <location>
        <begin position="466"/>
        <end position="491"/>
    </location>
</feature>
<dbReference type="InterPro" id="IPR029617">
    <property type="entry name" value="Snt2"/>
</dbReference>
<feature type="region of interest" description="Disordered" evidence="6">
    <location>
        <begin position="923"/>
        <end position="988"/>
    </location>
</feature>
<dbReference type="SMART" id="SM00249">
    <property type="entry name" value="PHD"/>
    <property type="match status" value="3"/>
</dbReference>
<evidence type="ECO:0000259" key="11">
    <source>
        <dbReference type="PROSITE" id="PS51805"/>
    </source>
</evidence>
<evidence type="ECO:0000256" key="6">
    <source>
        <dbReference type="SAM" id="MobiDB-lite"/>
    </source>
</evidence>
<dbReference type="PROSITE" id="PS51805">
    <property type="entry name" value="EPHD"/>
    <property type="match status" value="1"/>
</dbReference>
<evidence type="ECO:0000259" key="9">
    <source>
        <dbReference type="PROSITE" id="PS51156"/>
    </source>
</evidence>
<dbReference type="Gene3D" id="2.30.30.490">
    <property type="match status" value="1"/>
</dbReference>
<keyword evidence="4" id="KW-0539">Nucleus</keyword>
<dbReference type="GO" id="GO:0008270">
    <property type="term" value="F:zinc ion binding"/>
    <property type="evidence" value="ECO:0007669"/>
    <property type="project" value="UniProtKB-KW"/>
</dbReference>
<dbReference type="PROSITE" id="PS50016">
    <property type="entry name" value="ZF_PHD_2"/>
    <property type="match status" value="2"/>
</dbReference>
<evidence type="ECO:0000256" key="1">
    <source>
        <dbReference type="ARBA" id="ARBA00022723"/>
    </source>
</evidence>
<dbReference type="PANTHER" id="PTHR47672">
    <property type="entry name" value="E3 UBIQUITIN-PROTEIN LIGASE SNT2"/>
    <property type="match status" value="1"/>
</dbReference>
<dbReference type="GO" id="GO:0004842">
    <property type="term" value="F:ubiquitin-protein transferase activity"/>
    <property type="evidence" value="ECO:0007669"/>
    <property type="project" value="TreeGrafter"/>
</dbReference>
<feature type="region of interest" description="Disordered" evidence="6">
    <location>
        <begin position="1429"/>
        <end position="1475"/>
    </location>
</feature>
<keyword evidence="3" id="KW-0862">Zinc</keyword>
<dbReference type="GO" id="GO:0048189">
    <property type="term" value="C:Lid2 complex"/>
    <property type="evidence" value="ECO:0007669"/>
    <property type="project" value="TreeGrafter"/>
</dbReference>
<dbReference type="InterPro" id="IPR001965">
    <property type="entry name" value="Znf_PHD"/>
</dbReference>
<name>A0A2J6QG27_9HELO</name>
<dbReference type="Proteomes" id="UP000235672">
    <property type="component" value="Unassembled WGS sequence"/>
</dbReference>
<sequence>MSSGEALTGILHSPSAPESSKLADATTTYILAAESQPMTASNSTSSTPSIKEAALGGTGAAVPYGTRSRNRTGTSRPNYAEDKELDVEFEVPSSSKDANGRKAARVGDAGNATDAPKPTNSARKIPAPDIEHTLTIQSHYKEPIPGTSTFSANPAATGPSHQSKKRKAPSQSTTFQPQLQVPPQNLATPQAVTRRASMAAQIFAGVRDSNMLSFENCAGRLSGKKLVADDGTVLEVNDHVYLVCEPPGEPYYLGRIMEFLHVSNDSGQPIDALRLNWYYRPKDIGRKVNDTRQVFASMHSDISPLTALRGKCEIKHKSEVEKLDELRKTKDCFWYEKLYDRYIHRFYDVIPTSQVINVPVEVKKVLDERWKYIVVEPGRGKELTSAVKSCKRCSKYCASNDSVDCAVCQSTYHMSCVNPPLLKKPSRGFAWACGPCSKAQEKKLEARNTPNVTDPIMDVEEEEYVDEEGDSPENVGGGFDTGRTSPTVSSETEISFHPGTVEQIHQASLWLFRYLGIHCKVEDALDYDDRIYPRASSRLGPRHQANVPVWPGRPIEYIKPAEIKRKYMKGGGYKKVAQLSKDTVAALEAEKIAREKRPKWVMDEPLGYVHRGEDYDNDDPNNTAQLLYRLPDPDQIPAKDNNSGPSDFREEAAREQLVSDYIGRAANLARPLGLPELSTNLSDVALQVLLSNGYDVERSLDELSKVDKKIFKEPDLSGLEIKKFEDGVAKYGSEWHSIKKHVKTVSPANIVRFYYTWKKTERGKQVWGNYSGRKGKKEAKRAEASSGKLQDDVADEYDDSAFDNDKAFEKKRGFQCKFCSTRNSRQWRRAPNTPAGTMVVENPAAKTSGKDKGPQLMVALCRRCAELWRRYAIQWEDIDEVAKKVAQAGGRAWKKKIDEELLKELVAANDIVDISANLAPTAPVSADGSPAPYPNPATGVEPPKKKIKGIFERDSTDSAVDSGVVNTSAQKKKAASEKPVGPSPAPELPKPKMLPCAICGEMEPLGDQHLSCKECRMTVHRNCYGVVGESRSPSKWICDMCSNDKNPQVSIQYKCMLCPVEYTEHDFVEPPKLNHKKKTEKERERDRVDRENAQRVADFYRKKQEEMNKPVNPREPLKRTANNNWVHVTCAVFTPEVKFGNAKALEPSEGIPSIPSSRYDEVCKVCKQKNGACVGCHSCKAPVHVACAHQAGYILGFDIAPVKGSRRDQFSIVNIDGEIGTMTAAIWCKEHVPTKTIVHRMHDIVDSSSGLNALQLYVQNFKQADLTLTGTVRKATLINQSTKVNPVVVPTQANRRTSTTSGINGNSAGRGSVSHVKVEEGTGESLSTKAEHEKICVTCQVSVSPKWWPFPQDGPDQPTTIASEDTAIINGDYHSDELPLTNGHVAHNSTDEVDGGHAALAAAALTQNGNALSPVQAPTEFQCHKCHWKKIGKDPTPPPAAPPPTRESPRPVVRAPPAPIAISTPDPELVQHLPSPFTWPTAPPYPSSGYNWPRQSPTAQGVMVHQLNGAHSPHMNASIPHQVNGQPQMRQSVHGLPRSPHQNGHPAQVPNGYPSSPHRGLGSSSTLHLQNGNYGSYVSTRPPPQHLTNGGPPPRAPEHPFAHSNAPVHPRTSFGPSQGSPPVLRDSRPPSRDLGNSHSTGPRPPDGRVNGGASASPSLRNLLS</sequence>
<feature type="domain" description="PHD-type" evidence="7">
    <location>
        <begin position="387"/>
        <end position="439"/>
    </location>
</feature>
<dbReference type="OrthoDB" id="336088at2759"/>
<feature type="domain" description="SANT" evidence="10">
    <location>
        <begin position="720"/>
        <end position="762"/>
    </location>
</feature>
<dbReference type="CDD" id="cd15497">
    <property type="entry name" value="PHD1_Snt2p_like"/>
    <property type="match status" value="1"/>
</dbReference>
<dbReference type="InterPro" id="IPR019787">
    <property type="entry name" value="Znf_PHD-finger"/>
</dbReference>
<evidence type="ECO:0000256" key="3">
    <source>
        <dbReference type="ARBA" id="ARBA00022833"/>
    </source>
</evidence>
<evidence type="ECO:0000313" key="13">
    <source>
        <dbReference type="Proteomes" id="UP000235672"/>
    </source>
</evidence>
<dbReference type="STRING" id="1745343.A0A2J6QG27"/>
<evidence type="ECO:0000259" key="10">
    <source>
        <dbReference type="PROSITE" id="PS51293"/>
    </source>
</evidence>
<dbReference type="GO" id="GO:0036205">
    <property type="term" value="P:histone catabolic process"/>
    <property type="evidence" value="ECO:0007669"/>
    <property type="project" value="TreeGrafter"/>
</dbReference>
<dbReference type="Pfam" id="PF13831">
    <property type="entry name" value="PHD_2"/>
    <property type="match status" value="1"/>
</dbReference>
<dbReference type="PROSITE" id="PS51293">
    <property type="entry name" value="SANT"/>
    <property type="match status" value="1"/>
</dbReference>
<feature type="domain" description="PHD-type" evidence="7">
    <location>
        <begin position="993"/>
        <end position="1044"/>
    </location>
</feature>
<dbReference type="InterPro" id="IPR011011">
    <property type="entry name" value="Znf_FYVE_PHD"/>
</dbReference>
<dbReference type="Pfam" id="PF00628">
    <property type="entry name" value="PHD"/>
    <property type="match status" value="1"/>
</dbReference>
<evidence type="ECO:0000259" key="8">
    <source>
        <dbReference type="PROSITE" id="PS51038"/>
    </source>
</evidence>
<feature type="domain" description="BAH" evidence="8">
    <location>
        <begin position="232"/>
        <end position="350"/>
    </location>
</feature>
<feature type="compositionally biased region" description="Pro residues" evidence="6">
    <location>
        <begin position="1435"/>
        <end position="1446"/>
    </location>
</feature>
<feature type="region of interest" description="Disordered" evidence="6">
    <location>
        <begin position="1"/>
        <end position="22"/>
    </location>
</feature>
<feature type="compositionally biased region" description="Pro residues" evidence="6">
    <location>
        <begin position="1581"/>
        <end position="1595"/>
    </location>
</feature>
<dbReference type="SUPFAM" id="SSF57903">
    <property type="entry name" value="FYVE/PHD zinc finger"/>
    <property type="match status" value="2"/>
</dbReference>
<dbReference type="PROSITE" id="PS51156">
    <property type="entry name" value="ELM2"/>
    <property type="match status" value="1"/>
</dbReference>
<dbReference type="GO" id="GO:0003682">
    <property type="term" value="F:chromatin binding"/>
    <property type="evidence" value="ECO:0007669"/>
    <property type="project" value="InterPro"/>
</dbReference>
<dbReference type="FunFam" id="1.10.10.60:FF:000377">
    <property type="entry name" value="DNA-binding E3 ubiquitin-protein ligase"/>
    <property type="match status" value="1"/>
</dbReference>
<feature type="domain" description="ELM2" evidence="9">
    <location>
        <begin position="535"/>
        <end position="707"/>
    </location>
</feature>
<dbReference type="Gene3D" id="1.10.10.60">
    <property type="entry name" value="Homeodomain-like"/>
    <property type="match status" value="1"/>
</dbReference>